<proteinExistence type="predicted"/>
<sequence length="97" mass="11305">LSVTDPQLQVNVRQNFQHPGQAELTCHSACQLPDDVYYIWYKNGMTHQRQTPKQLWIQVNTEDRYQCAINRYEHIKSPSLYARDVPSVTNNPSGKIM</sequence>
<evidence type="ECO:0000259" key="1">
    <source>
        <dbReference type="PROSITE" id="PS50835"/>
    </source>
</evidence>
<feature type="non-terminal residue" evidence="2">
    <location>
        <position position="97"/>
    </location>
</feature>
<feature type="domain" description="Ig-like" evidence="1">
    <location>
        <begin position="6"/>
        <end position="89"/>
    </location>
</feature>
<feature type="non-terminal residue" evidence="2">
    <location>
        <position position="1"/>
    </location>
</feature>
<dbReference type="PROSITE" id="PS50835">
    <property type="entry name" value="IG_LIKE"/>
    <property type="match status" value="1"/>
</dbReference>
<dbReference type="Gene3D" id="2.60.40.10">
    <property type="entry name" value="Immunoglobulins"/>
    <property type="match status" value="1"/>
</dbReference>
<dbReference type="InterPro" id="IPR036179">
    <property type="entry name" value="Ig-like_dom_sf"/>
</dbReference>
<accession>A0A1A7XL28</accession>
<name>A0A1A7XL28_9TELE</name>
<organism evidence="2">
    <name type="scientific">Iconisemion striatum</name>
    <dbReference type="NCBI Taxonomy" id="60296"/>
    <lineage>
        <taxon>Eukaryota</taxon>
        <taxon>Metazoa</taxon>
        <taxon>Chordata</taxon>
        <taxon>Craniata</taxon>
        <taxon>Vertebrata</taxon>
        <taxon>Euteleostomi</taxon>
        <taxon>Actinopterygii</taxon>
        <taxon>Neopterygii</taxon>
        <taxon>Teleostei</taxon>
        <taxon>Neoteleostei</taxon>
        <taxon>Acanthomorphata</taxon>
        <taxon>Ovalentaria</taxon>
        <taxon>Atherinomorphae</taxon>
        <taxon>Cyprinodontiformes</taxon>
        <taxon>Nothobranchiidae</taxon>
        <taxon>Iconisemion</taxon>
    </lineage>
</organism>
<dbReference type="InterPro" id="IPR013783">
    <property type="entry name" value="Ig-like_fold"/>
</dbReference>
<evidence type="ECO:0000313" key="2">
    <source>
        <dbReference type="EMBL" id="SBP18792.1"/>
    </source>
</evidence>
<dbReference type="AlphaFoldDB" id="A0A1A7XL28"/>
<reference evidence="2" key="1">
    <citation type="submission" date="2016-05" db="EMBL/GenBank/DDBJ databases">
        <authorList>
            <person name="Lavstsen T."/>
            <person name="Jespersen J.S."/>
        </authorList>
    </citation>
    <scope>NUCLEOTIDE SEQUENCE</scope>
    <source>
        <tissue evidence="2">Brain</tissue>
    </source>
</reference>
<dbReference type="SUPFAM" id="SSF48726">
    <property type="entry name" value="Immunoglobulin"/>
    <property type="match status" value="1"/>
</dbReference>
<gene>
    <name evidence="2" type="primary">Nfu_g_1_007146</name>
</gene>
<dbReference type="InterPro" id="IPR007110">
    <property type="entry name" value="Ig-like_dom"/>
</dbReference>
<dbReference type="EMBL" id="HADW01017392">
    <property type="protein sequence ID" value="SBP18792.1"/>
    <property type="molecule type" value="Transcribed_RNA"/>
</dbReference>
<reference evidence="2" key="2">
    <citation type="submission" date="2016-06" db="EMBL/GenBank/DDBJ databases">
        <title>The genome of a short-lived fish provides insights into sex chromosome evolution and the genetic control of aging.</title>
        <authorList>
            <person name="Reichwald K."/>
            <person name="Felder M."/>
            <person name="Petzold A."/>
            <person name="Koch P."/>
            <person name="Groth M."/>
            <person name="Platzer M."/>
        </authorList>
    </citation>
    <scope>NUCLEOTIDE SEQUENCE</scope>
    <source>
        <tissue evidence="2">Brain</tissue>
    </source>
</reference>
<protein>
    <recommendedName>
        <fullName evidence="1">Ig-like domain-containing protein</fullName>
    </recommendedName>
</protein>